<feature type="compositionally biased region" description="Polar residues" evidence="1">
    <location>
        <begin position="2062"/>
        <end position="2078"/>
    </location>
</feature>
<gene>
    <name evidence="2" type="ORF">M9Y10_008501</name>
</gene>
<feature type="region of interest" description="Disordered" evidence="1">
    <location>
        <begin position="2062"/>
        <end position="2085"/>
    </location>
</feature>
<reference evidence="2 3" key="1">
    <citation type="submission" date="2024-04" db="EMBL/GenBank/DDBJ databases">
        <title>Tritrichomonas musculus Genome.</title>
        <authorList>
            <person name="Alves-Ferreira E."/>
            <person name="Grigg M."/>
            <person name="Lorenzi H."/>
            <person name="Galac M."/>
        </authorList>
    </citation>
    <scope>NUCLEOTIDE SEQUENCE [LARGE SCALE GENOMIC DNA]</scope>
    <source>
        <strain evidence="2 3">EAF2021</strain>
    </source>
</reference>
<evidence type="ECO:0000313" key="3">
    <source>
        <dbReference type="Proteomes" id="UP001470230"/>
    </source>
</evidence>
<protein>
    <recommendedName>
        <fullName evidence="4">F5/8 type C domain-containing protein</fullName>
    </recommendedName>
</protein>
<evidence type="ECO:0000256" key="1">
    <source>
        <dbReference type="SAM" id="MobiDB-lite"/>
    </source>
</evidence>
<evidence type="ECO:0008006" key="4">
    <source>
        <dbReference type="Google" id="ProtNLM"/>
    </source>
</evidence>
<evidence type="ECO:0000313" key="2">
    <source>
        <dbReference type="EMBL" id="KAK8870614.1"/>
    </source>
</evidence>
<dbReference type="Proteomes" id="UP001470230">
    <property type="component" value="Unassembled WGS sequence"/>
</dbReference>
<feature type="compositionally biased region" description="Basic and acidic residues" evidence="1">
    <location>
        <begin position="1974"/>
        <end position="1990"/>
    </location>
</feature>
<proteinExistence type="predicted"/>
<name>A0ABR2IZD7_9EUKA</name>
<accession>A0ABR2IZD7</accession>
<dbReference type="EMBL" id="JAPFFF010000014">
    <property type="protein sequence ID" value="KAK8870614.1"/>
    <property type="molecule type" value="Genomic_DNA"/>
</dbReference>
<comment type="caution">
    <text evidence="2">The sequence shown here is derived from an EMBL/GenBank/DDBJ whole genome shotgun (WGS) entry which is preliminary data.</text>
</comment>
<organism evidence="2 3">
    <name type="scientific">Tritrichomonas musculus</name>
    <dbReference type="NCBI Taxonomy" id="1915356"/>
    <lineage>
        <taxon>Eukaryota</taxon>
        <taxon>Metamonada</taxon>
        <taxon>Parabasalia</taxon>
        <taxon>Tritrichomonadida</taxon>
        <taxon>Tritrichomonadidae</taxon>
        <taxon>Tritrichomonas</taxon>
    </lineage>
</organism>
<keyword evidence="3" id="KW-1185">Reference proteome</keyword>
<feature type="region of interest" description="Disordered" evidence="1">
    <location>
        <begin position="1948"/>
        <end position="1997"/>
    </location>
</feature>
<sequence length="2085" mass="242478">MSFIYSKEKNSEKKISIHTYTVESKYHIESFTLFGSNNHLCWFILDEVFQPLEDTKKNMYVINRNINNNAYFRYFKLEVQIESVPNDKELELEFDETDFNENIPPPIKTSNPSIEYDSSNQNIKKLVGLLETLMSNNFHSYITVHQSDYFDNNNSSNQNYSIFSNYIHPKPDLNNLDPRPKGKYEFIFHSFHLRINRIFFKTKRNDFLIDYLNSKGKWCKLIHTSNDANMYVISSDIYGIRFDTNILRLIDFDFFGQIQFFEDSNIIPSSFSAFPFWGSNLNGILDGIKNFTSTDPTKSGLFEAVGQLDKRDNSEKSFLRGMNSIFDEYDDPNASITFKFGFKIKLSSYIIHVPQRDQRDRNRNPHKWKLEGSNDEKNWFLLDEVEDNIFDTETEAVVYRTKNTSDYFSFFKITKFDDIILNNEIRFNQLILYDIEFFGIISPFYSSPSFFWRLPIVRNYDNDKPYIHFFENTSVQPIIPIDLCNGILGCFNFYGGEANQRANHYKFDFFNVSLVALAIIHLPKDLTITLLTNENKTYHVDFKNSININDDVTFIKLEEIVYDITEISISRTCDGIEFFGLVSDDLFTNYIIMPSQKANFPFNFDFHSDILKTLIFSEFHNYRDTSNLIPSFFKVEATEKMKIKSPPSQLIESKNDENFAFFDFIDSSVSLNFLAISCRGLQSLKLEGSNDGVHYEDVLEFTRVHRNFTLNNFVIQSKNRKYFRFFKLYRSENKTEIEFVNFFGELKLIRPKMRNPYKLKTFQNFFIPAGLDCQNGILNALKKSPIIKKKEGDVYLIDFFEISIVVKFVSLVSFNLSQKNEIKLDGYNDRKEKIFSLNYETANQDQIIEDDAILQNNSEEAVTSIEIKTNWQNFSFDKIELFGQIIISRPNPIRKKLPNFDYFLNPFNGILNSGCVKYRKSSHFHYTEIEFDSIVFCKDVFIQFNENVTDDFFIEASNSSALWQNLDLSADITSPTEAIFKINESGGFSIFHFCSKSNLTIKKIELFGKVEEKDENLSLQAARYKIEVPIKILSNKVTKIPYDKNRRFCGLFYSIQHNFDDLKTAFSTKGTTGNESSEISLFDHYSNDNISFTSTHNNAIYIHFRFAHIKLSDYTIYFGADLLLQKNINKWKLEGSNDAKNWELIEEVATEFNLLVSNLGKSKGNINSYSHFRFILENPCVLRKIEFYGDYIPAPVSNDLVIIKNHPVFLKKNPFSGILNSMCRFTNIFEKQLVKTSPTNLSKIIINNSDKNNEEVTIDQHASINFGSSKLKLNYYSLKTTMKNWSIKVKSNKSDDWIEIHQRKDNNRCCIFKVDNCPSFSKIRIENNDEKPQKLKKIEFFGKISDKKLTKTYRYDVMNGLLSLLMYQFPNSVIDREITVKSSDYRYTNPLQLFERNRINRIFCFLPSKTEKKEESSVAFVALEFWSFAIQIEKYSLLLFKNKKVKNLKIEGTTSLPALDQSSEIKWEEIDFLNEKNLNCNDTLLRDSKSSHFFHFIRLSSTDEFCFENIEFFGDFKQEKIEYIDDHVFTAAIPEESFEVDALAKFPPIPVNSNEKNSEKFSKSGFFHSKDVKINGFIEISTMESDVNSKPLLSIFRLLNPNEYFTLNSPNRSITINFLTTSFQLTHFYIECLTDNVKVSVFADDTNVYNGPLMKVRQTNEFIFSKDLKKMPFIVPATKYEFKFYSSGVIKLQYIEFFGNLMQKNDAPDRLLSTGHNHIDLSFTETVGLKKFTNKTFSLMKELKRFDIFRDGVINFILKNSINSILSIYERYPTIEKYPVTVNTDPPFELAFGNSPQVTFDFGFSSLLLEKYSIETGMRHWLMEGSQNHGKSWFVIHIQQKSEVNSNLFALKKLMVPVSLIRITNLDSLFDGFYGSDNESINSSGIKKIEFFGDLIVSLPTQIDEKVTAENDRDTFYSILDDSENEVDDEDQKISMPQENLIFFPQKSLPVPKTPAKSKRDSSPRASKNRNKSPKSEANSEAKSEAKSEANSEADLEINEYEYEYEYYYEYEAPEELELSSSNDQSSTSELIDDNIFNITNLTTSELLSFLAMIRSRINSSDDFTDDISLSNTYSGSDSDPETDG</sequence>